<accession>D1PZ62</accession>
<name>D1PZ62_9BACT</name>
<reference evidence="1 2" key="1">
    <citation type="submission" date="2009-10" db="EMBL/GenBank/DDBJ databases">
        <authorList>
            <person name="Qin X."/>
            <person name="Bachman B."/>
            <person name="Battles P."/>
            <person name="Bell A."/>
            <person name="Bess C."/>
            <person name="Bickham C."/>
            <person name="Chaboub L."/>
            <person name="Chen D."/>
            <person name="Coyle M."/>
            <person name="Deiros D.R."/>
            <person name="Dinh H."/>
            <person name="Forbes L."/>
            <person name="Fowler G."/>
            <person name="Francisco L."/>
            <person name="Fu Q."/>
            <person name="Gubbala S."/>
            <person name="Hale W."/>
            <person name="Han Y."/>
            <person name="Hemphill L."/>
            <person name="Highlander S.K."/>
            <person name="Hirani K."/>
            <person name="Hogues M."/>
            <person name="Jackson L."/>
            <person name="Jakkamsetti A."/>
            <person name="Javaid M."/>
            <person name="Jiang H."/>
            <person name="Korchina V."/>
            <person name="Kovar C."/>
            <person name="Lara F."/>
            <person name="Lee S."/>
            <person name="Mata R."/>
            <person name="Mathew T."/>
            <person name="Moen C."/>
            <person name="Morales K."/>
            <person name="Munidasa M."/>
            <person name="Nazareth L."/>
            <person name="Ngo R."/>
            <person name="Nguyen L."/>
            <person name="Okwuonu G."/>
            <person name="Ongeri F."/>
            <person name="Patil S."/>
            <person name="Petrosino J."/>
            <person name="Pham C."/>
            <person name="Pham P."/>
            <person name="Pu L.-L."/>
            <person name="Puazo M."/>
            <person name="Raj R."/>
            <person name="Reid J."/>
            <person name="Rouhana J."/>
            <person name="Saada N."/>
            <person name="Shang Y."/>
            <person name="Simmons D."/>
            <person name="Thornton R."/>
            <person name="Warren J."/>
            <person name="Weissenberger G."/>
            <person name="Zhang J."/>
            <person name="Zhang L."/>
            <person name="Zhou C."/>
            <person name="Zhu D."/>
            <person name="Muzny D."/>
            <person name="Worley K."/>
            <person name="Gibbs R."/>
        </authorList>
    </citation>
    <scope>NUCLEOTIDE SEQUENCE [LARGE SCALE GENOMIC DNA]</scope>
    <source>
        <strain evidence="1 2">DSM 17361</strain>
    </source>
</reference>
<evidence type="ECO:0000313" key="1">
    <source>
        <dbReference type="EMBL" id="EFA43296.1"/>
    </source>
</evidence>
<organism evidence="1 2">
    <name type="scientific">Hallella bergensis DSM 17361</name>
    <dbReference type="NCBI Taxonomy" id="585502"/>
    <lineage>
        <taxon>Bacteria</taxon>
        <taxon>Pseudomonadati</taxon>
        <taxon>Bacteroidota</taxon>
        <taxon>Bacteroidia</taxon>
        <taxon>Bacteroidales</taxon>
        <taxon>Prevotellaceae</taxon>
        <taxon>Hallella</taxon>
    </lineage>
</organism>
<protein>
    <submittedName>
        <fullName evidence="1">Uncharacterized protein</fullName>
    </submittedName>
</protein>
<dbReference type="AlphaFoldDB" id="D1PZ62"/>
<evidence type="ECO:0000313" key="2">
    <source>
        <dbReference type="Proteomes" id="UP000003160"/>
    </source>
</evidence>
<keyword evidence="2" id="KW-1185">Reference proteome</keyword>
<dbReference type="HOGENOM" id="CLU_2918795_0_0_10"/>
<dbReference type="Proteomes" id="UP000003160">
    <property type="component" value="Unassembled WGS sequence"/>
</dbReference>
<sequence length="61" mass="6744">MLGVVRFGLPGRAFGAHRSCENSLVALRFEPIRPAIRYPIAADTIEAKGAKFYKILIINTL</sequence>
<comment type="caution">
    <text evidence="1">The sequence shown here is derived from an EMBL/GenBank/DDBJ whole genome shotgun (WGS) entry which is preliminary data.</text>
</comment>
<gene>
    <name evidence="1" type="ORF">HMPREF0645_2247</name>
</gene>
<dbReference type="EMBL" id="ACKS01000082">
    <property type="protein sequence ID" value="EFA43296.1"/>
    <property type="molecule type" value="Genomic_DNA"/>
</dbReference>
<proteinExistence type="predicted"/>